<feature type="region of interest" description="Disordered" evidence="1">
    <location>
        <begin position="136"/>
        <end position="159"/>
    </location>
</feature>
<keyword evidence="4" id="KW-1185">Reference proteome</keyword>
<dbReference type="AlphaFoldDB" id="A0A6A6JFR8"/>
<evidence type="ECO:0000313" key="3">
    <source>
        <dbReference type="EMBL" id="KAF2275470.1"/>
    </source>
</evidence>
<reference evidence="3" key="1">
    <citation type="journal article" date="2020" name="Stud. Mycol.">
        <title>101 Dothideomycetes genomes: a test case for predicting lifestyles and emergence of pathogens.</title>
        <authorList>
            <person name="Haridas S."/>
            <person name="Albert R."/>
            <person name="Binder M."/>
            <person name="Bloem J."/>
            <person name="Labutti K."/>
            <person name="Salamov A."/>
            <person name="Andreopoulos B."/>
            <person name="Baker S."/>
            <person name="Barry K."/>
            <person name="Bills G."/>
            <person name="Bluhm B."/>
            <person name="Cannon C."/>
            <person name="Castanera R."/>
            <person name="Culley D."/>
            <person name="Daum C."/>
            <person name="Ezra D."/>
            <person name="Gonzalez J."/>
            <person name="Henrissat B."/>
            <person name="Kuo A."/>
            <person name="Liang C."/>
            <person name="Lipzen A."/>
            <person name="Lutzoni F."/>
            <person name="Magnuson J."/>
            <person name="Mondo S."/>
            <person name="Nolan M."/>
            <person name="Ohm R."/>
            <person name="Pangilinan J."/>
            <person name="Park H.-J."/>
            <person name="Ramirez L."/>
            <person name="Alfaro M."/>
            <person name="Sun H."/>
            <person name="Tritt A."/>
            <person name="Yoshinaga Y."/>
            <person name="Zwiers L.-H."/>
            <person name="Turgeon B."/>
            <person name="Goodwin S."/>
            <person name="Spatafora J."/>
            <person name="Crous P."/>
            <person name="Grigoriev I."/>
        </authorList>
    </citation>
    <scope>NUCLEOTIDE SEQUENCE</scope>
    <source>
        <strain evidence="3">CBS 379.55</strain>
    </source>
</reference>
<evidence type="ECO:0008006" key="5">
    <source>
        <dbReference type="Google" id="ProtNLM"/>
    </source>
</evidence>
<protein>
    <recommendedName>
        <fullName evidence="5">Adhesin domain-containing protein</fullName>
    </recommendedName>
</protein>
<evidence type="ECO:0000256" key="1">
    <source>
        <dbReference type="SAM" id="MobiDB-lite"/>
    </source>
</evidence>
<evidence type="ECO:0000256" key="2">
    <source>
        <dbReference type="SAM" id="Phobius"/>
    </source>
</evidence>
<keyword evidence="2" id="KW-0472">Membrane</keyword>
<sequence>MYIDTEAANRGFILRVEKSPSTGDPVTLEDSPLLTSFVGQDPPPSYLEATTPINWHPRPSRDEAARLLSYNDVRTPVPPLIDPIDGVYNGPTYRGRGLREHCSRARILKWLAALFMIILFAAIITVVTRANPKQQNQSVNGIPAQQAAGSQSQSPKDFPIRWSSRCGKQYNMKSEEFDFGSPGDLLIEEFLQPAGGPFRTLAGWVHVAQAPADQALGTIRAKISYAASKSVNIESIKSEFSATRLRIGDFSTSKQVDSTQRRTACLGLSVVLYVAPGSRLENFHVHATHLGMQVHHGVGLSVTNTTSISLTTGTLDASSLISRETKLETISGSISGKYALFDLIWISTISGSVNINVEPMEGGTEGAPAVFQAQSLSGSIRADFKRERIPARDYQLSLSTKVGSIDGTFVHGSRTLFQSVAGSITADILPFSPGDDETTIETDSRSGETKVKIQSPHGDQPRGLNRLVSNHKTISGAIDLTYPQEWEGHLDGSALSGALHLQGKDLELLNELAEPGKNHVEAKKGKGTSELTFTTISGACQVKVGRL</sequence>
<accession>A0A6A6JFR8</accession>
<gene>
    <name evidence="3" type="ORF">EI97DRAFT_451029</name>
</gene>
<dbReference type="EMBL" id="ML986497">
    <property type="protein sequence ID" value="KAF2275470.1"/>
    <property type="molecule type" value="Genomic_DNA"/>
</dbReference>
<dbReference type="OrthoDB" id="3539644at2759"/>
<name>A0A6A6JFR8_WESOR</name>
<feature type="compositionally biased region" description="Basic and acidic residues" evidence="1">
    <location>
        <begin position="442"/>
        <end position="451"/>
    </location>
</feature>
<feature type="transmembrane region" description="Helical" evidence="2">
    <location>
        <begin position="107"/>
        <end position="127"/>
    </location>
</feature>
<keyword evidence="2" id="KW-1133">Transmembrane helix</keyword>
<feature type="compositionally biased region" description="Low complexity" evidence="1">
    <location>
        <begin position="144"/>
        <end position="154"/>
    </location>
</feature>
<dbReference type="GeneID" id="54553495"/>
<organism evidence="3 4">
    <name type="scientific">Westerdykella ornata</name>
    <dbReference type="NCBI Taxonomy" id="318751"/>
    <lineage>
        <taxon>Eukaryota</taxon>
        <taxon>Fungi</taxon>
        <taxon>Dikarya</taxon>
        <taxon>Ascomycota</taxon>
        <taxon>Pezizomycotina</taxon>
        <taxon>Dothideomycetes</taxon>
        <taxon>Pleosporomycetidae</taxon>
        <taxon>Pleosporales</taxon>
        <taxon>Sporormiaceae</taxon>
        <taxon>Westerdykella</taxon>
    </lineage>
</organism>
<keyword evidence="2" id="KW-0812">Transmembrane</keyword>
<dbReference type="RefSeq" id="XP_033653009.1">
    <property type="nucleotide sequence ID" value="XM_033800320.1"/>
</dbReference>
<evidence type="ECO:0000313" key="4">
    <source>
        <dbReference type="Proteomes" id="UP000800097"/>
    </source>
</evidence>
<dbReference type="Proteomes" id="UP000800097">
    <property type="component" value="Unassembled WGS sequence"/>
</dbReference>
<feature type="region of interest" description="Disordered" evidence="1">
    <location>
        <begin position="432"/>
        <end position="465"/>
    </location>
</feature>
<proteinExistence type="predicted"/>